<feature type="repeat" description="WD" evidence="3">
    <location>
        <begin position="147"/>
        <end position="188"/>
    </location>
</feature>
<keyword evidence="2" id="KW-0677">Repeat</keyword>
<dbReference type="Pfam" id="PF00400">
    <property type="entry name" value="WD40"/>
    <property type="match status" value="5"/>
</dbReference>
<dbReference type="EMBL" id="CAXAMN010028015">
    <property type="protein sequence ID" value="CAK9114410.1"/>
    <property type="molecule type" value="Genomic_DNA"/>
</dbReference>
<dbReference type="InterPro" id="IPR015943">
    <property type="entry name" value="WD40/YVTN_repeat-like_dom_sf"/>
</dbReference>
<feature type="repeat" description="WD" evidence="3">
    <location>
        <begin position="234"/>
        <end position="265"/>
    </location>
</feature>
<dbReference type="PANTHER" id="PTHR19848:SF8">
    <property type="entry name" value="F-BOX AND WD REPEAT DOMAIN CONTAINING 7"/>
    <property type="match status" value="1"/>
</dbReference>
<name>A0ABP0SQ49_9DINO</name>
<evidence type="ECO:0000256" key="3">
    <source>
        <dbReference type="PROSITE-ProRule" id="PRU00221"/>
    </source>
</evidence>
<dbReference type="Proteomes" id="UP001642484">
    <property type="component" value="Unassembled WGS sequence"/>
</dbReference>
<proteinExistence type="predicted"/>
<accession>A0ABP0SQ49</accession>
<dbReference type="PRINTS" id="PR00320">
    <property type="entry name" value="GPROTEINBRPT"/>
</dbReference>
<gene>
    <name evidence="4" type="ORF">CCMP2556_LOCUS52898</name>
</gene>
<dbReference type="SUPFAM" id="SSF50978">
    <property type="entry name" value="WD40 repeat-like"/>
    <property type="match status" value="1"/>
</dbReference>
<dbReference type="PROSITE" id="PS50082">
    <property type="entry name" value="WD_REPEATS_2"/>
    <property type="match status" value="4"/>
</dbReference>
<dbReference type="PROSITE" id="PS50294">
    <property type="entry name" value="WD_REPEATS_REGION"/>
    <property type="match status" value="2"/>
</dbReference>
<feature type="repeat" description="WD" evidence="3">
    <location>
        <begin position="62"/>
        <end position="103"/>
    </location>
</feature>
<evidence type="ECO:0000313" key="4">
    <source>
        <dbReference type="EMBL" id="CAK9114410.1"/>
    </source>
</evidence>
<comment type="caution">
    <text evidence="4">The sequence shown here is derived from an EMBL/GenBank/DDBJ whole genome shotgun (WGS) entry which is preliminary data.</text>
</comment>
<dbReference type="CDD" id="cd00200">
    <property type="entry name" value="WD40"/>
    <property type="match status" value="1"/>
</dbReference>
<dbReference type="InterPro" id="IPR020472">
    <property type="entry name" value="WD40_PAC1"/>
</dbReference>
<dbReference type="PROSITE" id="PS00678">
    <property type="entry name" value="WD_REPEATS_1"/>
    <property type="match status" value="1"/>
</dbReference>
<sequence length="265" mass="27860">MVVTLKAIMAFTGEELPLLEMSGADSLRSLRFKVAEACGVAPHLVNLLHDSGPLKEQGIVGEELEDGGVVQVALIAPGKEVITASQDGSARVWNADTGQCLFHLNPSGSSGAVHAVLLSRCGNRAITGSADGTIRSWCLEDGSCQLLEGHSRAIAQMRLSPDGTKLLSASDDSTVRCWRLQDGSCLLALEHPDAFERGVRSVAFGPDGRCFVAAGANGVLVQYSTETGAVLATFHGHSAGVHTVAFAPEGRRILSASDDRTARLW</sequence>
<evidence type="ECO:0000313" key="5">
    <source>
        <dbReference type="Proteomes" id="UP001642484"/>
    </source>
</evidence>
<dbReference type="Gene3D" id="2.130.10.10">
    <property type="entry name" value="YVTN repeat-like/Quinoprotein amine dehydrogenase"/>
    <property type="match status" value="1"/>
</dbReference>
<organism evidence="4 5">
    <name type="scientific">Durusdinium trenchii</name>
    <dbReference type="NCBI Taxonomy" id="1381693"/>
    <lineage>
        <taxon>Eukaryota</taxon>
        <taxon>Sar</taxon>
        <taxon>Alveolata</taxon>
        <taxon>Dinophyceae</taxon>
        <taxon>Suessiales</taxon>
        <taxon>Symbiodiniaceae</taxon>
        <taxon>Durusdinium</taxon>
    </lineage>
</organism>
<feature type="repeat" description="WD" evidence="3">
    <location>
        <begin position="106"/>
        <end position="147"/>
    </location>
</feature>
<keyword evidence="1 3" id="KW-0853">WD repeat</keyword>
<protein>
    <submittedName>
        <fullName evidence="4">Uncharacterized protein</fullName>
    </submittedName>
</protein>
<dbReference type="InterPro" id="IPR036322">
    <property type="entry name" value="WD40_repeat_dom_sf"/>
</dbReference>
<evidence type="ECO:0000256" key="1">
    <source>
        <dbReference type="ARBA" id="ARBA00022574"/>
    </source>
</evidence>
<dbReference type="SMART" id="SM00320">
    <property type="entry name" value="WD40"/>
    <property type="match status" value="5"/>
</dbReference>
<keyword evidence="5" id="KW-1185">Reference proteome</keyword>
<dbReference type="PANTHER" id="PTHR19848">
    <property type="entry name" value="WD40 REPEAT PROTEIN"/>
    <property type="match status" value="1"/>
</dbReference>
<feature type="non-terminal residue" evidence="4">
    <location>
        <position position="265"/>
    </location>
</feature>
<dbReference type="InterPro" id="IPR019775">
    <property type="entry name" value="WD40_repeat_CS"/>
</dbReference>
<reference evidence="4 5" key="1">
    <citation type="submission" date="2024-02" db="EMBL/GenBank/DDBJ databases">
        <authorList>
            <person name="Chen Y."/>
            <person name="Shah S."/>
            <person name="Dougan E. K."/>
            <person name="Thang M."/>
            <person name="Chan C."/>
        </authorList>
    </citation>
    <scope>NUCLEOTIDE SEQUENCE [LARGE SCALE GENOMIC DNA]</scope>
</reference>
<evidence type="ECO:0000256" key="2">
    <source>
        <dbReference type="ARBA" id="ARBA00022737"/>
    </source>
</evidence>
<dbReference type="InterPro" id="IPR001680">
    <property type="entry name" value="WD40_rpt"/>
</dbReference>